<proteinExistence type="predicted"/>
<organism evidence="1 2">
    <name type="scientific">Brassica carinata</name>
    <name type="common">Ethiopian mustard</name>
    <name type="synonym">Abyssinian cabbage</name>
    <dbReference type="NCBI Taxonomy" id="52824"/>
    <lineage>
        <taxon>Eukaryota</taxon>
        <taxon>Viridiplantae</taxon>
        <taxon>Streptophyta</taxon>
        <taxon>Embryophyta</taxon>
        <taxon>Tracheophyta</taxon>
        <taxon>Spermatophyta</taxon>
        <taxon>Magnoliopsida</taxon>
        <taxon>eudicotyledons</taxon>
        <taxon>Gunneridae</taxon>
        <taxon>Pentapetalae</taxon>
        <taxon>rosids</taxon>
        <taxon>malvids</taxon>
        <taxon>Brassicales</taxon>
        <taxon>Brassicaceae</taxon>
        <taxon>Brassiceae</taxon>
        <taxon>Brassica</taxon>
    </lineage>
</organism>
<evidence type="ECO:0000313" key="2">
    <source>
        <dbReference type="Proteomes" id="UP000886595"/>
    </source>
</evidence>
<reference evidence="1 2" key="1">
    <citation type="submission" date="2020-02" db="EMBL/GenBank/DDBJ databases">
        <authorList>
            <person name="Ma Q."/>
            <person name="Huang Y."/>
            <person name="Song X."/>
            <person name="Pei D."/>
        </authorList>
    </citation>
    <scope>NUCLEOTIDE SEQUENCE [LARGE SCALE GENOMIC DNA]</scope>
    <source>
        <strain evidence="1">Sxm20200214</strain>
        <tissue evidence="1">Leaf</tissue>
    </source>
</reference>
<evidence type="ECO:0008006" key="3">
    <source>
        <dbReference type="Google" id="ProtNLM"/>
    </source>
</evidence>
<name>A0A8X7VKK3_BRACI</name>
<sequence>MAKQTEVITWQAPSRLLFSRVSPGPADSKLQFRLIHFWEARKNLKGGGSILNGIEMLMIDEEGTVAQGFIAKNRVDRYEKELQAGRIYTLTNYFASNTKVMYRVAEQKLWSRDERLPMGPSCGKLSANPAAASSTNTVEVVKFKTLTIREIAAFIKRQPAKLYFTFAPVAFIQLRKAHNFPSFASWGMQIAATCCLCSRQDETL</sequence>
<keyword evidence="2" id="KW-1185">Reference proteome</keyword>
<protein>
    <recommendedName>
        <fullName evidence="3">DUF223 domain-containing protein</fullName>
    </recommendedName>
</protein>
<accession>A0A8X7VKK3</accession>
<dbReference type="Proteomes" id="UP000886595">
    <property type="component" value="Unassembled WGS sequence"/>
</dbReference>
<gene>
    <name evidence="1" type="ORF">Bca52824_024157</name>
</gene>
<comment type="caution">
    <text evidence="1">The sequence shown here is derived from an EMBL/GenBank/DDBJ whole genome shotgun (WGS) entry which is preliminary data.</text>
</comment>
<dbReference type="InterPro" id="IPR012340">
    <property type="entry name" value="NA-bd_OB-fold"/>
</dbReference>
<dbReference type="CDD" id="cd04480">
    <property type="entry name" value="RPA1_DBD_A_like"/>
    <property type="match status" value="1"/>
</dbReference>
<dbReference type="EMBL" id="JAAMPC010000005">
    <property type="protein sequence ID" value="KAG2312600.1"/>
    <property type="molecule type" value="Genomic_DNA"/>
</dbReference>
<evidence type="ECO:0000313" key="1">
    <source>
        <dbReference type="EMBL" id="KAG2312600.1"/>
    </source>
</evidence>
<dbReference type="Gene3D" id="2.40.50.140">
    <property type="entry name" value="Nucleic acid-binding proteins"/>
    <property type="match status" value="1"/>
</dbReference>
<dbReference type="AlphaFoldDB" id="A0A8X7VKK3"/>